<dbReference type="AlphaFoldDB" id="A0AAV3YGI8"/>
<dbReference type="Proteomes" id="UP000735302">
    <property type="component" value="Unassembled WGS sequence"/>
</dbReference>
<accession>A0AAV3YGI8</accession>
<evidence type="ECO:0000313" key="1">
    <source>
        <dbReference type="EMBL" id="GFN82290.1"/>
    </source>
</evidence>
<gene>
    <name evidence="1" type="ORF">PoB_000879600</name>
</gene>
<evidence type="ECO:0000313" key="2">
    <source>
        <dbReference type="Proteomes" id="UP000735302"/>
    </source>
</evidence>
<proteinExistence type="predicted"/>
<organism evidence="1 2">
    <name type="scientific">Plakobranchus ocellatus</name>
    <dbReference type="NCBI Taxonomy" id="259542"/>
    <lineage>
        <taxon>Eukaryota</taxon>
        <taxon>Metazoa</taxon>
        <taxon>Spiralia</taxon>
        <taxon>Lophotrochozoa</taxon>
        <taxon>Mollusca</taxon>
        <taxon>Gastropoda</taxon>
        <taxon>Heterobranchia</taxon>
        <taxon>Euthyneura</taxon>
        <taxon>Panpulmonata</taxon>
        <taxon>Sacoglossa</taxon>
        <taxon>Placobranchoidea</taxon>
        <taxon>Plakobranchidae</taxon>
        <taxon>Plakobranchus</taxon>
    </lineage>
</organism>
<protein>
    <submittedName>
        <fullName evidence="1">Uncharacterized protein</fullName>
    </submittedName>
</protein>
<dbReference type="EMBL" id="BLXT01000977">
    <property type="protein sequence ID" value="GFN82290.1"/>
    <property type="molecule type" value="Genomic_DNA"/>
</dbReference>
<keyword evidence="2" id="KW-1185">Reference proteome</keyword>
<sequence>MGRWAIGFQVYPSEKTWHSTHPTKRQSPQTPSACVIIVSNRHLEQTRGQFFKKTWKIPERIQAKKLRPIK</sequence>
<name>A0AAV3YGI8_9GAST</name>
<comment type="caution">
    <text evidence="1">The sequence shown here is derived from an EMBL/GenBank/DDBJ whole genome shotgun (WGS) entry which is preliminary data.</text>
</comment>
<reference evidence="1 2" key="1">
    <citation type="journal article" date="2021" name="Elife">
        <title>Chloroplast acquisition without the gene transfer in kleptoplastic sea slugs, Plakobranchus ocellatus.</title>
        <authorList>
            <person name="Maeda T."/>
            <person name="Takahashi S."/>
            <person name="Yoshida T."/>
            <person name="Shimamura S."/>
            <person name="Takaki Y."/>
            <person name="Nagai Y."/>
            <person name="Toyoda A."/>
            <person name="Suzuki Y."/>
            <person name="Arimoto A."/>
            <person name="Ishii H."/>
            <person name="Satoh N."/>
            <person name="Nishiyama T."/>
            <person name="Hasebe M."/>
            <person name="Maruyama T."/>
            <person name="Minagawa J."/>
            <person name="Obokata J."/>
            <person name="Shigenobu S."/>
        </authorList>
    </citation>
    <scope>NUCLEOTIDE SEQUENCE [LARGE SCALE GENOMIC DNA]</scope>
</reference>